<keyword evidence="1" id="KW-0472">Membrane</keyword>
<feature type="signal peptide" evidence="2">
    <location>
        <begin position="1"/>
        <end position="27"/>
    </location>
</feature>
<gene>
    <name evidence="5" type="ORF">BHY08_09640</name>
</gene>
<dbReference type="EMBL" id="CP017267">
    <property type="protein sequence ID" value="APB32047.1"/>
    <property type="molecule type" value="Genomic_DNA"/>
</dbReference>
<dbReference type="KEGG" id="vte:BHY08_09640"/>
<evidence type="ECO:0000259" key="4">
    <source>
        <dbReference type="Pfam" id="PF11797"/>
    </source>
</evidence>
<accession>A0A1J0A816</accession>
<evidence type="ECO:0000313" key="6">
    <source>
        <dbReference type="Proteomes" id="UP000191200"/>
    </source>
</evidence>
<evidence type="ECO:0000313" key="5">
    <source>
        <dbReference type="EMBL" id="APB32047.1"/>
    </source>
</evidence>
<dbReference type="STRING" id="519472.BHY08_09640"/>
<name>A0A1J0A816_9ENTE</name>
<dbReference type="RefSeq" id="WP_071457656.1">
    <property type="nucleotide sequence ID" value="NZ_CP017267.1"/>
</dbReference>
<feature type="domain" description="WxL Interacting Protein peptidoglycan binding" evidence="3">
    <location>
        <begin position="38"/>
        <end position="160"/>
    </location>
</feature>
<dbReference type="AlphaFoldDB" id="A0A1J0A816"/>
<dbReference type="OrthoDB" id="2148359at2"/>
<dbReference type="InterPro" id="IPR010317">
    <property type="entry name" value="WxLIP_PGBD"/>
</dbReference>
<keyword evidence="6" id="KW-1185">Reference proteome</keyword>
<keyword evidence="1" id="KW-1133">Transmembrane helix</keyword>
<organism evidence="5 6">
    <name type="scientific">Vagococcus teuberi</name>
    <dbReference type="NCBI Taxonomy" id="519472"/>
    <lineage>
        <taxon>Bacteria</taxon>
        <taxon>Bacillati</taxon>
        <taxon>Bacillota</taxon>
        <taxon>Bacilli</taxon>
        <taxon>Lactobacillales</taxon>
        <taxon>Enterococcaceae</taxon>
        <taxon>Vagococcus</taxon>
    </lineage>
</organism>
<sequence>MFCAKRKATLVISVLFILFFNKFEVLATDTAKNSGIGYSIQKISPGNEIDETNSFYDIRVVPGEKKKIEAKIINPTKEEITVKSQIFSASTNDSGDINYTSENKNPDKTLIYPLSDIVQITSSDVKITIPPNDEKVVSANIVVPKGAEDGVILGSWYFEKLGQENAKENKKGITINNKYSYALAIKLTVNKEVEKPALELIDVNAELKNYQKVIVSEIRNEVAAVVSKLDVSAEIVKKNSNDTLYKNEQKEMIMAPNSTFKFPVYLGEKQLIPGEYTMKMNVRTSDSKWQTQKWDWEKDFTITKTTARQLNENAINDPKVEKNWFNIIVIVCLFLIIIFCIVIYTIYKWKLNQSKIKKRNKKMKKNKKSKTRKHKT</sequence>
<proteinExistence type="predicted"/>
<dbReference type="Pfam" id="PF11797">
    <property type="entry name" value="WxLIP_HBD"/>
    <property type="match status" value="1"/>
</dbReference>
<evidence type="ECO:0000259" key="3">
    <source>
        <dbReference type="Pfam" id="PF06030"/>
    </source>
</evidence>
<feature type="chain" id="PRO_5009608669" evidence="2">
    <location>
        <begin position="28"/>
        <end position="376"/>
    </location>
</feature>
<dbReference type="InterPro" id="IPR021759">
    <property type="entry name" value="WxLIP_HBD"/>
</dbReference>
<evidence type="ECO:0000256" key="2">
    <source>
        <dbReference type="SAM" id="SignalP"/>
    </source>
</evidence>
<dbReference type="Proteomes" id="UP000191200">
    <property type="component" value="Chromosome"/>
</dbReference>
<protein>
    <submittedName>
        <fullName evidence="5">Uncharacterized protein</fullName>
    </submittedName>
</protein>
<dbReference type="Pfam" id="PF06030">
    <property type="entry name" value="WxLIP_PGBD"/>
    <property type="match status" value="1"/>
</dbReference>
<feature type="transmembrane region" description="Helical" evidence="1">
    <location>
        <begin position="324"/>
        <end position="347"/>
    </location>
</feature>
<keyword evidence="1" id="KW-0812">Transmembrane</keyword>
<feature type="domain" description="WxL Interacting Protein host binding" evidence="4">
    <location>
        <begin position="170"/>
        <end position="312"/>
    </location>
</feature>
<keyword evidence="2" id="KW-0732">Signal</keyword>
<reference evidence="5 6" key="1">
    <citation type="submission" date="2016-09" db="EMBL/GenBank/DDBJ databases">
        <title>Vagococcus teuberi sp. nov., isolated from the Malian artisanal sour milk fene.</title>
        <authorList>
            <person name="Wullschleger S."/>
            <person name="Seifert C."/>
            <person name="Baumgartner S."/>
            <person name="Lacroix C."/>
            <person name="Bonfoh B."/>
            <person name="Stevens M.J."/>
            <person name="Meile L."/>
        </authorList>
    </citation>
    <scope>NUCLEOTIDE SEQUENCE [LARGE SCALE GENOMIC DNA]</scope>
    <source>
        <strain evidence="5 6">DSM 21459</strain>
    </source>
</reference>
<evidence type="ECO:0000256" key="1">
    <source>
        <dbReference type="SAM" id="Phobius"/>
    </source>
</evidence>